<evidence type="ECO:0000313" key="3">
    <source>
        <dbReference type="Proteomes" id="UP001177744"/>
    </source>
</evidence>
<reference evidence="2" key="1">
    <citation type="submission" date="2023-06" db="EMBL/GenBank/DDBJ databases">
        <title>Reference genome for the Northern bat (Eptesicus nilssonii), a most northern bat species.</title>
        <authorList>
            <person name="Laine V.N."/>
            <person name="Pulliainen A.T."/>
            <person name="Lilley T.M."/>
        </authorList>
    </citation>
    <scope>NUCLEOTIDE SEQUENCE</scope>
    <source>
        <strain evidence="2">BLF_Eptnil</strain>
        <tissue evidence="2">Kidney</tissue>
    </source>
</reference>
<keyword evidence="3" id="KW-1185">Reference proteome</keyword>
<accession>A0AA40I015</accession>
<proteinExistence type="predicted"/>
<dbReference type="Proteomes" id="UP001177744">
    <property type="component" value="Unassembled WGS sequence"/>
</dbReference>
<gene>
    <name evidence="2" type="ORF">QTO34_019065</name>
</gene>
<evidence type="ECO:0000313" key="2">
    <source>
        <dbReference type="EMBL" id="KAK1340495.1"/>
    </source>
</evidence>
<dbReference type="AlphaFoldDB" id="A0AA40I015"/>
<sequence>MELRPAASQKENLNGDSQRAWVSSWVVDLARGAKGAGLREESLPPLPRRGQPFARSPAKSRPTWPALGPPGPCPEGHDRPADQLSIPAAEQPPAPGSPPAAGGASVRRPAE</sequence>
<feature type="compositionally biased region" description="Polar residues" evidence="1">
    <location>
        <begin position="9"/>
        <end position="20"/>
    </location>
</feature>
<dbReference type="EMBL" id="JAULJE010000008">
    <property type="protein sequence ID" value="KAK1340495.1"/>
    <property type="molecule type" value="Genomic_DNA"/>
</dbReference>
<name>A0AA40I015_CNENI</name>
<organism evidence="2 3">
    <name type="scientific">Cnephaeus nilssonii</name>
    <name type="common">Northern bat</name>
    <name type="synonym">Eptesicus nilssonii</name>
    <dbReference type="NCBI Taxonomy" id="3371016"/>
    <lineage>
        <taxon>Eukaryota</taxon>
        <taxon>Metazoa</taxon>
        <taxon>Chordata</taxon>
        <taxon>Craniata</taxon>
        <taxon>Vertebrata</taxon>
        <taxon>Euteleostomi</taxon>
        <taxon>Mammalia</taxon>
        <taxon>Eutheria</taxon>
        <taxon>Laurasiatheria</taxon>
        <taxon>Chiroptera</taxon>
        <taxon>Yangochiroptera</taxon>
        <taxon>Vespertilionidae</taxon>
        <taxon>Cnephaeus</taxon>
    </lineage>
</organism>
<comment type="caution">
    <text evidence="2">The sequence shown here is derived from an EMBL/GenBank/DDBJ whole genome shotgun (WGS) entry which is preliminary data.</text>
</comment>
<feature type="region of interest" description="Disordered" evidence="1">
    <location>
        <begin position="35"/>
        <end position="111"/>
    </location>
</feature>
<feature type="region of interest" description="Disordered" evidence="1">
    <location>
        <begin position="1"/>
        <end position="20"/>
    </location>
</feature>
<protein>
    <submittedName>
        <fullName evidence="2">Uncharacterized protein</fullName>
    </submittedName>
</protein>
<evidence type="ECO:0000256" key="1">
    <source>
        <dbReference type="SAM" id="MobiDB-lite"/>
    </source>
</evidence>